<proteinExistence type="predicted"/>
<dbReference type="CDD" id="cd02440">
    <property type="entry name" value="AdoMet_MTases"/>
    <property type="match status" value="1"/>
</dbReference>
<keyword evidence="3" id="KW-1185">Reference proteome</keyword>
<gene>
    <name evidence="2" type="primary">surA</name>
    <name evidence="2" type="ORF">RS24_01845</name>
</gene>
<evidence type="ECO:0000313" key="2">
    <source>
        <dbReference type="EMBL" id="ERL46817.1"/>
    </source>
</evidence>
<dbReference type="GO" id="GO:0003755">
    <property type="term" value="F:peptidyl-prolyl cis-trans isomerase activity"/>
    <property type="evidence" value="ECO:0007669"/>
    <property type="project" value="UniProtKB-EC"/>
</dbReference>
<dbReference type="SUPFAM" id="SSF53335">
    <property type="entry name" value="S-adenosyl-L-methionine-dependent methyltransferases"/>
    <property type="match status" value="1"/>
</dbReference>
<dbReference type="STRING" id="1397666.RS24_01845"/>
<dbReference type="OrthoDB" id="7542440at2"/>
<dbReference type="NCBIfam" id="TIGR01444">
    <property type="entry name" value="fkbM_fam"/>
    <property type="match status" value="1"/>
</dbReference>
<dbReference type="Gene3D" id="3.40.50.150">
    <property type="entry name" value="Vaccinia Virus protein VP39"/>
    <property type="match status" value="1"/>
</dbReference>
<evidence type="ECO:0000313" key="3">
    <source>
        <dbReference type="Proteomes" id="UP000016762"/>
    </source>
</evidence>
<dbReference type="Proteomes" id="UP000016762">
    <property type="component" value="Unassembled WGS sequence"/>
</dbReference>
<feature type="domain" description="Methyltransferase FkbM" evidence="1">
    <location>
        <begin position="98"/>
        <end position="213"/>
    </location>
</feature>
<evidence type="ECO:0000259" key="1">
    <source>
        <dbReference type="Pfam" id="PF05050"/>
    </source>
</evidence>
<name>U2XNY1_9PROT</name>
<dbReference type="Pfam" id="PF05050">
    <property type="entry name" value="Methyltransf_21"/>
    <property type="match status" value="1"/>
</dbReference>
<dbReference type="InterPro" id="IPR029063">
    <property type="entry name" value="SAM-dependent_MTases_sf"/>
</dbReference>
<dbReference type="PANTHER" id="PTHR34203">
    <property type="entry name" value="METHYLTRANSFERASE, FKBM FAMILY PROTEIN"/>
    <property type="match status" value="1"/>
</dbReference>
<dbReference type="RefSeq" id="WP_021777793.1">
    <property type="nucleotide sequence ID" value="NZ_AWXE01000004.1"/>
</dbReference>
<dbReference type="InterPro" id="IPR052514">
    <property type="entry name" value="SAM-dependent_MTase"/>
</dbReference>
<dbReference type="PANTHER" id="PTHR34203:SF15">
    <property type="entry name" value="SLL1173 PROTEIN"/>
    <property type="match status" value="1"/>
</dbReference>
<keyword evidence="2" id="KW-0413">Isomerase</keyword>
<dbReference type="AlphaFoldDB" id="U2XNY1"/>
<accession>U2XNY1</accession>
<protein>
    <submittedName>
        <fullName evidence="2">PpiC-type peptidyl-prolyl cis-trans isomerase protein</fullName>
        <ecNumber evidence="2">5.2.1.8</ecNumber>
    </submittedName>
</protein>
<dbReference type="EC" id="5.2.1.8" evidence="2"/>
<dbReference type="EMBL" id="AWXE01000004">
    <property type="protein sequence ID" value="ERL46817.1"/>
    <property type="molecule type" value="Genomic_DNA"/>
</dbReference>
<comment type="caution">
    <text evidence="2">The sequence shown here is derived from an EMBL/GenBank/DDBJ whole genome shotgun (WGS) entry which is preliminary data.</text>
</comment>
<reference evidence="2 3" key="1">
    <citation type="journal article" date="2014" name="FEMS Microbiol. Ecol.">
        <title>Genomic differentiation among two strains of the PS1 clade isolated from geographically separated marine habitats.</title>
        <authorList>
            <person name="Jimenez-Infante F."/>
            <person name="Ngugi D.K."/>
            <person name="Alam I."/>
            <person name="Rashid M."/>
            <person name="Baalawi W."/>
            <person name="Kamau A.A."/>
            <person name="Bajic V.B."/>
            <person name="Stingl U."/>
        </authorList>
    </citation>
    <scope>NUCLEOTIDE SEQUENCE [LARGE SCALE GENOMIC DNA]</scope>
    <source>
        <strain evidence="2 3">RS24</strain>
    </source>
</reference>
<dbReference type="InterPro" id="IPR006342">
    <property type="entry name" value="FkbM_mtfrase"/>
</dbReference>
<organism evidence="2 3">
    <name type="scientific">Candidatus Micropelagius thuwalensis</name>
    <dbReference type="NCBI Taxonomy" id="1397666"/>
    <lineage>
        <taxon>Bacteria</taxon>
        <taxon>Pseudomonadati</taxon>
        <taxon>Pseudomonadota</taxon>
        <taxon>Alphaproteobacteria</taxon>
        <taxon>PS1 clade</taxon>
        <taxon>Candidatus Micropelagius</taxon>
    </lineage>
</organism>
<dbReference type="eggNOG" id="COG2520">
    <property type="taxonomic scope" value="Bacteria"/>
</dbReference>
<sequence length="219" mass="24842">MSEKFGYYKPRNITFILEFLRKLGISRGTIRRQIQKIWERLGYEVVDATIHGIKYRLNISENTTDAKILTTSKFYDLKEIDALECEGHKSQKDKVFIDIGANTGHYSLSLAKRGFTKIIAIEPNPPTLELLNFNVSINDLDEIITIVPLCIGQGDKVPFYCGSGLGTASVIRENSDNTPPIYVETETLINILNNQNIIKIDSMKIDIEGFEDQALFPFF</sequence>